<keyword evidence="8" id="KW-1185">Reference proteome</keyword>
<accession>A0ABX2TBN7</accession>
<evidence type="ECO:0000256" key="2">
    <source>
        <dbReference type="ARBA" id="ARBA00022741"/>
    </source>
</evidence>
<dbReference type="SUPFAM" id="SSF56112">
    <property type="entry name" value="Protein kinase-like (PK-like)"/>
    <property type="match status" value="1"/>
</dbReference>
<dbReference type="EMBL" id="JABFDB010000012">
    <property type="protein sequence ID" value="NYZ21601.1"/>
    <property type="molecule type" value="Genomic_DNA"/>
</dbReference>
<dbReference type="Gene3D" id="3.30.200.20">
    <property type="entry name" value="Phosphorylase Kinase, domain 1"/>
    <property type="match status" value="1"/>
</dbReference>
<keyword evidence="3 7" id="KW-0418">Kinase</keyword>
<keyword evidence="2 5" id="KW-0547">Nucleotide-binding</keyword>
<dbReference type="PANTHER" id="PTHR43289">
    <property type="entry name" value="MITOGEN-ACTIVATED PROTEIN KINASE KINASE KINASE 20-RELATED"/>
    <property type="match status" value="1"/>
</dbReference>
<evidence type="ECO:0000256" key="1">
    <source>
        <dbReference type="ARBA" id="ARBA00022679"/>
    </source>
</evidence>
<dbReference type="RefSeq" id="WP_180283374.1">
    <property type="nucleotide sequence ID" value="NZ_JABFDB010000012.1"/>
</dbReference>
<gene>
    <name evidence="7" type="ORF">HND93_17960</name>
</gene>
<dbReference type="Pfam" id="PF00069">
    <property type="entry name" value="Pkinase"/>
    <property type="match status" value="1"/>
</dbReference>
<dbReference type="SMART" id="SM00220">
    <property type="entry name" value="S_TKc"/>
    <property type="match status" value="1"/>
</dbReference>
<keyword evidence="1" id="KW-0808">Transferase</keyword>
<dbReference type="InterPro" id="IPR017441">
    <property type="entry name" value="Protein_kinase_ATP_BS"/>
</dbReference>
<dbReference type="InterPro" id="IPR008271">
    <property type="entry name" value="Ser/Thr_kinase_AS"/>
</dbReference>
<dbReference type="PROSITE" id="PS00107">
    <property type="entry name" value="PROTEIN_KINASE_ATP"/>
    <property type="match status" value="1"/>
</dbReference>
<dbReference type="Proteomes" id="UP000584642">
    <property type="component" value="Unassembled WGS sequence"/>
</dbReference>
<dbReference type="GO" id="GO:0004674">
    <property type="term" value="F:protein serine/threonine kinase activity"/>
    <property type="evidence" value="ECO:0007669"/>
    <property type="project" value="UniProtKB-KW"/>
</dbReference>
<evidence type="ECO:0000313" key="8">
    <source>
        <dbReference type="Proteomes" id="UP000584642"/>
    </source>
</evidence>
<feature type="binding site" evidence="5">
    <location>
        <position position="38"/>
    </location>
    <ligand>
        <name>ATP</name>
        <dbReference type="ChEBI" id="CHEBI:30616"/>
    </ligand>
</feature>
<organism evidence="7 8">
    <name type="scientific">Azospirillum oleiclasticum</name>
    <dbReference type="NCBI Taxonomy" id="2735135"/>
    <lineage>
        <taxon>Bacteria</taxon>
        <taxon>Pseudomonadati</taxon>
        <taxon>Pseudomonadota</taxon>
        <taxon>Alphaproteobacteria</taxon>
        <taxon>Rhodospirillales</taxon>
        <taxon>Azospirillaceae</taxon>
        <taxon>Azospirillum</taxon>
    </lineage>
</organism>
<dbReference type="InterPro" id="IPR011009">
    <property type="entry name" value="Kinase-like_dom_sf"/>
</dbReference>
<dbReference type="Gene3D" id="1.10.510.10">
    <property type="entry name" value="Transferase(Phosphotransferase) domain 1"/>
    <property type="match status" value="1"/>
</dbReference>
<keyword evidence="4 5" id="KW-0067">ATP-binding</keyword>
<evidence type="ECO:0000259" key="6">
    <source>
        <dbReference type="PROSITE" id="PS50011"/>
    </source>
</evidence>
<evidence type="ECO:0000256" key="5">
    <source>
        <dbReference type="PROSITE-ProRule" id="PRU10141"/>
    </source>
</evidence>
<protein>
    <submittedName>
        <fullName evidence="7">Serine/threonine protein kinase</fullName>
    </submittedName>
</protein>
<name>A0ABX2TBN7_9PROT</name>
<evidence type="ECO:0000256" key="3">
    <source>
        <dbReference type="ARBA" id="ARBA00022777"/>
    </source>
</evidence>
<proteinExistence type="predicted"/>
<evidence type="ECO:0000313" key="7">
    <source>
        <dbReference type="EMBL" id="NYZ21601.1"/>
    </source>
</evidence>
<dbReference type="CDD" id="cd14014">
    <property type="entry name" value="STKc_PknB_like"/>
    <property type="match status" value="1"/>
</dbReference>
<comment type="caution">
    <text evidence="7">The sequence shown here is derived from an EMBL/GenBank/DDBJ whole genome shotgun (WGS) entry which is preliminary data.</text>
</comment>
<reference evidence="7 8" key="1">
    <citation type="submission" date="2020-05" db="EMBL/GenBank/DDBJ databases">
        <title>Azospirillum oleiclasticum sp. nov, a nitrogen-fixing and heavy crude oil-emulsifying bacterium isolated from the crude oil of Yumen Oilfield.</title>
        <authorList>
            <person name="Wu D."/>
            <person name="Cai M."/>
            <person name="Zhang X."/>
        </authorList>
    </citation>
    <scope>NUCLEOTIDE SEQUENCE [LARGE SCALE GENOMIC DNA]</scope>
    <source>
        <strain evidence="7 8">ROY-1-1-2</strain>
    </source>
</reference>
<dbReference type="PROSITE" id="PS50011">
    <property type="entry name" value="PROTEIN_KINASE_DOM"/>
    <property type="match status" value="1"/>
</dbReference>
<sequence>MSMLQTLGRFRIDGVLGQGAMSVVYRAAESGDHPVALKVLRSELLAAAERSAVLARFEREARIGMRLNHPNIVRVFDYGQDYGCPWLAMELVKGRELKDFMEAEPPLPIERAVEIMLAVLDALACAHANGVVHRDVKPANIVLQNDGVPKVADFGIAQIPSSEVTQSGELLGTPAYVAPEQLRGEGTDGRADLFSAGVVLYYLLTRKRPFTGSVATVMQQILYHEPPPPSTVNPRVPASFDPVIMKALAKDPTRRYATAGELAADLRAALAAAPAGDQEAAGRPVPDSEETLVTRDRDTVATELEALLRAVADTPLGEKRLAEIGRLIEEWLTGSGGDAARFGLMLAEAGVEPVSALILKGVPAPRAVLTGGRADWMALVRLFARLKATLGRLGTPERAAMMAARIAMELSGAVLLYSNELNRELMADDNPDIMRLSADFMRLDILAMALEELGAETELRGARGTMLMFAGQVMRKVNSILRACTDGNDGFARFGVAVILSDIEDLIVMAGRVLETSPDGIGAFQAIGREIVVEFIELSRRFAALSIEELRALAGSAAPDSFAAKLRPVGALYAFATRLPASDGVEAMQALTADLHRHMGALAFDLARATDAGGHARLEALHDMASTLGWTEIERMTVDALRRWALAAGRTA</sequence>
<dbReference type="PROSITE" id="PS00108">
    <property type="entry name" value="PROTEIN_KINASE_ST"/>
    <property type="match status" value="1"/>
</dbReference>
<dbReference type="PANTHER" id="PTHR43289:SF6">
    <property type="entry name" value="SERINE_THREONINE-PROTEIN KINASE NEKL-3"/>
    <property type="match status" value="1"/>
</dbReference>
<evidence type="ECO:0000256" key="4">
    <source>
        <dbReference type="ARBA" id="ARBA00022840"/>
    </source>
</evidence>
<dbReference type="InterPro" id="IPR000719">
    <property type="entry name" value="Prot_kinase_dom"/>
</dbReference>
<feature type="domain" description="Protein kinase" evidence="6">
    <location>
        <begin position="10"/>
        <end position="270"/>
    </location>
</feature>
<keyword evidence="7" id="KW-0723">Serine/threonine-protein kinase</keyword>